<gene>
    <name evidence="1" type="ORF">ACFSW6_18110</name>
</gene>
<sequence>MNTQISHVGVLSADSTRPAPQPALVVQFPEIPPAMSLGDQAHELRIQAEGLLMHANMLDFERTGQVRHRIKARRHLVAMQALIAARSPECRAAMERAVGGCGHA</sequence>
<evidence type="ECO:0000313" key="1">
    <source>
        <dbReference type="EMBL" id="MFD2755987.1"/>
    </source>
</evidence>
<reference evidence="2" key="1">
    <citation type="journal article" date="2019" name="Int. J. Syst. Evol. Microbiol.">
        <title>The Global Catalogue of Microorganisms (GCM) 10K type strain sequencing project: providing services to taxonomists for standard genome sequencing and annotation.</title>
        <authorList>
            <consortium name="The Broad Institute Genomics Platform"/>
            <consortium name="The Broad Institute Genome Sequencing Center for Infectious Disease"/>
            <person name="Wu L."/>
            <person name="Ma J."/>
        </authorList>
    </citation>
    <scope>NUCLEOTIDE SEQUENCE [LARGE SCALE GENOMIC DNA]</scope>
    <source>
        <strain evidence="2">TISTR 1906</strain>
    </source>
</reference>
<dbReference type="Proteomes" id="UP001597463">
    <property type="component" value="Unassembled WGS sequence"/>
</dbReference>
<name>A0ABW5UQU1_9BURK</name>
<accession>A0ABW5UQU1</accession>
<comment type="caution">
    <text evidence="1">The sequence shown here is derived from an EMBL/GenBank/DDBJ whole genome shotgun (WGS) entry which is preliminary data.</text>
</comment>
<organism evidence="1 2">
    <name type="scientific">Comamonas terrae</name>
    <dbReference type="NCBI Taxonomy" id="673548"/>
    <lineage>
        <taxon>Bacteria</taxon>
        <taxon>Pseudomonadati</taxon>
        <taxon>Pseudomonadota</taxon>
        <taxon>Betaproteobacteria</taxon>
        <taxon>Burkholderiales</taxon>
        <taxon>Comamonadaceae</taxon>
        <taxon>Comamonas</taxon>
    </lineage>
</organism>
<keyword evidence="2" id="KW-1185">Reference proteome</keyword>
<proteinExistence type="predicted"/>
<evidence type="ECO:0000313" key="2">
    <source>
        <dbReference type="Proteomes" id="UP001597463"/>
    </source>
</evidence>
<protein>
    <submittedName>
        <fullName evidence="1">Uncharacterized protein</fullName>
    </submittedName>
</protein>
<dbReference type="EMBL" id="JBHUMV010000008">
    <property type="protein sequence ID" value="MFD2755987.1"/>
    <property type="molecule type" value="Genomic_DNA"/>
</dbReference>
<dbReference type="RefSeq" id="WP_066471217.1">
    <property type="nucleotide sequence ID" value="NZ_BCNT01000001.1"/>
</dbReference>